<gene>
    <name evidence="1" type="ORF">JW613_11210</name>
</gene>
<proteinExistence type="predicted"/>
<dbReference type="Proteomes" id="UP000721954">
    <property type="component" value="Unassembled WGS sequence"/>
</dbReference>
<evidence type="ECO:0000313" key="1">
    <source>
        <dbReference type="EMBL" id="MBO8198871.1"/>
    </source>
</evidence>
<reference evidence="1 2" key="1">
    <citation type="submission" date="2021-02" db="EMBL/GenBank/DDBJ databases">
        <title>Streptomyces spirodelae sp. nov., isolated from duckweed.</title>
        <authorList>
            <person name="Saimee Y."/>
            <person name="Duangmal K."/>
        </authorList>
    </citation>
    <scope>NUCLEOTIDE SEQUENCE [LARGE SCALE GENOMIC DNA]</scope>
    <source>
        <strain evidence="1 2">DSM 42105</strain>
    </source>
</reference>
<name>A0ABS3XU68_9ACTN</name>
<accession>A0ABS3XU68</accession>
<evidence type="ECO:0000313" key="2">
    <source>
        <dbReference type="Proteomes" id="UP000721954"/>
    </source>
</evidence>
<dbReference type="GeneID" id="96259179"/>
<dbReference type="RefSeq" id="WP_209210634.1">
    <property type="nucleotide sequence ID" value="NZ_JAFFZM010000005.1"/>
</dbReference>
<organism evidence="1 2">
    <name type="scientific">Streptomyces smyrnaeus</name>
    <dbReference type="NCBI Taxonomy" id="1387713"/>
    <lineage>
        <taxon>Bacteria</taxon>
        <taxon>Bacillati</taxon>
        <taxon>Actinomycetota</taxon>
        <taxon>Actinomycetes</taxon>
        <taxon>Kitasatosporales</taxon>
        <taxon>Streptomycetaceae</taxon>
        <taxon>Streptomyces</taxon>
    </lineage>
</organism>
<sequence>MEPVAATARQQALPDEHGLAAVPVPGLPTEAVTMPPEPAAIAARRGTWYGTCPRCRRPLSLTSDRSDHGHVVSSRCRACPPAEKEKPK</sequence>
<protein>
    <submittedName>
        <fullName evidence="1">Uncharacterized protein</fullName>
    </submittedName>
</protein>
<dbReference type="EMBL" id="JAFFZM010000005">
    <property type="protein sequence ID" value="MBO8198871.1"/>
    <property type="molecule type" value="Genomic_DNA"/>
</dbReference>
<comment type="caution">
    <text evidence="1">The sequence shown here is derived from an EMBL/GenBank/DDBJ whole genome shotgun (WGS) entry which is preliminary data.</text>
</comment>
<keyword evidence="2" id="KW-1185">Reference proteome</keyword>